<dbReference type="SUPFAM" id="SSF158472">
    <property type="entry name" value="HAMP domain-like"/>
    <property type="match status" value="1"/>
</dbReference>
<evidence type="ECO:0000256" key="1">
    <source>
        <dbReference type="ARBA" id="ARBA00000085"/>
    </source>
</evidence>
<dbReference type="SUPFAM" id="SSF55874">
    <property type="entry name" value="ATPase domain of HSP90 chaperone/DNA topoisomerase II/histidine kinase"/>
    <property type="match status" value="1"/>
</dbReference>
<evidence type="ECO:0000256" key="3">
    <source>
        <dbReference type="ARBA" id="ARBA00012438"/>
    </source>
</evidence>
<evidence type="ECO:0000259" key="12">
    <source>
        <dbReference type="PROSITE" id="PS50109"/>
    </source>
</evidence>
<dbReference type="PROSITE" id="PS50109">
    <property type="entry name" value="HIS_KIN"/>
    <property type="match status" value="1"/>
</dbReference>
<dbReference type="Gene3D" id="6.10.340.10">
    <property type="match status" value="1"/>
</dbReference>
<evidence type="ECO:0000256" key="8">
    <source>
        <dbReference type="ARBA" id="ARBA00022989"/>
    </source>
</evidence>
<evidence type="ECO:0000256" key="4">
    <source>
        <dbReference type="ARBA" id="ARBA00022553"/>
    </source>
</evidence>
<dbReference type="InterPro" id="IPR036097">
    <property type="entry name" value="HisK_dim/P_sf"/>
</dbReference>
<feature type="transmembrane region" description="Helical" evidence="11">
    <location>
        <begin position="221"/>
        <end position="240"/>
    </location>
</feature>
<protein>
    <recommendedName>
        <fullName evidence="3">histidine kinase</fullName>
        <ecNumber evidence="3">2.7.13.3</ecNumber>
    </recommendedName>
</protein>
<keyword evidence="9" id="KW-0902">Two-component regulatory system</keyword>
<keyword evidence="4" id="KW-0597">Phosphoprotein</keyword>
<dbReference type="Pfam" id="PF00672">
    <property type="entry name" value="HAMP"/>
    <property type="match status" value="1"/>
</dbReference>
<name>A0ABY7U2Z9_9SPHN</name>
<evidence type="ECO:0000256" key="6">
    <source>
        <dbReference type="ARBA" id="ARBA00022692"/>
    </source>
</evidence>
<keyword evidence="14" id="KW-0067">ATP-binding</keyword>
<feature type="domain" description="HAMP" evidence="13">
    <location>
        <begin position="241"/>
        <end position="296"/>
    </location>
</feature>
<dbReference type="InterPro" id="IPR003661">
    <property type="entry name" value="HisK_dim/P_dom"/>
</dbReference>
<evidence type="ECO:0000256" key="11">
    <source>
        <dbReference type="SAM" id="Phobius"/>
    </source>
</evidence>
<evidence type="ECO:0000259" key="13">
    <source>
        <dbReference type="PROSITE" id="PS50885"/>
    </source>
</evidence>
<evidence type="ECO:0000256" key="9">
    <source>
        <dbReference type="ARBA" id="ARBA00023012"/>
    </source>
</evidence>
<comment type="catalytic activity">
    <reaction evidence="1">
        <text>ATP + protein L-histidine = ADP + protein N-phospho-L-histidine.</text>
        <dbReference type="EC" id="2.7.13.3"/>
    </reaction>
</comment>
<dbReference type="Gene3D" id="3.30.565.10">
    <property type="entry name" value="Histidine kinase-like ATPase, C-terminal domain"/>
    <property type="match status" value="1"/>
</dbReference>
<dbReference type="InterPro" id="IPR036890">
    <property type="entry name" value="HATPase_C_sf"/>
</dbReference>
<feature type="domain" description="Histidine kinase" evidence="12">
    <location>
        <begin position="304"/>
        <end position="523"/>
    </location>
</feature>
<evidence type="ECO:0000313" key="15">
    <source>
        <dbReference type="Proteomes" id="UP001218231"/>
    </source>
</evidence>
<gene>
    <name evidence="14" type="ORF">PQ457_07145</name>
</gene>
<keyword evidence="15" id="KW-1185">Reference proteome</keyword>
<dbReference type="SMART" id="SM00388">
    <property type="entry name" value="HisKA"/>
    <property type="match status" value="1"/>
</dbReference>
<dbReference type="EC" id="2.7.13.3" evidence="3"/>
<dbReference type="CDD" id="cd00082">
    <property type="entry name" value="HisKA"/>
    <property type="match status" value="1"/>
</dbReference>
<dbReference type="InterPro" id="IPR003594">
    <property type="entry name" value="HATPase_dom"/>
</dbReference>
<dbReference type="InterPro" id="IPR005467">
    <property type="entry name" value="His_kinase_dom"/>
</dbReference>
<evidence type="ECO:0000256" key="10">
    <source>
        <dbReference type="ARBA" id="ARBA00023136"/>
    </source>
</evidence>
<keyword evidence="14" id="KW-0547">Nucleotide-binding</keyword>
<reference evidence="14 15" key="1">
    <citation type="submission" date="2023-02" db="EMBL/GenBank/DDBJ databases">
        <title>Genome sequence of Novosphingobium humi KACC 19094.</title>
        <authorList>
            <person name="Kim S."/>
            <person name="Heo J."/>
            <person name="Kwon S.-W."/>
        </authorList>
    </citation>
    <scope>NUCLEOTIDE SEQUENCE [LARGE SCALE GENOMIC DNA]</scope>
    <source>
        <strain evidence="14 15">KACC 19094</strain>
    </source>
</reference>
<dbReference type="RefSeq" id="WP_273619041.1">
    <property type="nucleotide sequence ID" value="NZ_CP103868.1"/>
</dbReference>
<accession>A0ABY7U2Z9</accession>
<dbReference type="Pfam" id="PF02518">
    <property type="entry name" value="HATPase_c"/>
    <property type="match status" value="1"/>
</dbReference>
<dbReference type="Gene3D" id="1.10.287.130">
    <property type="match status" value="1"/>
</dbReference>
<dbReference type="SMART" id="SM00304">
    <property type="entry name" value="HAMP"/>
    <property type="match status" value="1"/>
</dbReference>
<dbReference type="InterPro" id="IPR050428">
    <property type="entry name" value="TCS_sensor_his_kinase"/>
</dbReference>
<dbReference type="PANTHER" id="PTHR45436:SF5">
    <property type="entry name" value="SENSOR HISTIDINE KINASE TRCS"/>
    <property type="match status" value="1"/>
</dbReference>
<dbReference type="PANTHER" id="PTHR45436">
    <property type="entry name" value="SENSOR HISTIDINE KINASE YKOH"/>
    <property type="match status" value="1"/>
</dbReference>
<dbReference type="CDD" id="cd00075">
    <property type="entry name" value="HATPase"/>
    <property type="match status" value="1"/>
</dbReference>
<comment type="subcellular location">
    <subcellularLocation>
        <location evidence="2">Membrane</location>
    </subcellularLocation>
</comment>
<proteinExistence type="predicted"/>
<keyword evidence="6 11" id="KW-0812">Transmembrane</keyword>
<sequence length="529" mass="58437">MNASEMPPRRPAHARGGPWRGVSLTTRILAVNVIVLALIAFSLLYIDSYRREVLGERFKRASGEAEIAAEALSQASRDTRAQVLTTIGQRHALRLRLYRADGSLEADSFLLAPPSFHLADPATQPWYMQSARLLDRGMDAILGAPEVPAYVEPPAPTRANDWPEVIEARRTGQTAVREHYAPDRTPIINAATPVGRRGQVLLVQQNARDVTQSVRDARQTLAIVVAIALLLTVYLSLFLARTIVQPLRLLVRASVRVRLGRDRTVVVPRLPDRGDEIGLLARALSDMTEALRTRMDGVDRFAADVAHEIKNPLASLRSALESLDKIDDPDLRRQLMDIANHDVQRMDRLISEIAEASRIDAELARSTFEPVDLRVLAEAMVGARGRRGANRDCRLLLHHIGNHEAVVAGVATRLERVLENLLDNAVSFSPPHGAIRIEITGTNEHVVVEIRDEGPGIPPQARERVFERFHSLRPAGEDFGAHSGLGLAIARTIVEGHDGTLTARDPLPGERGARLVIELPTYHQEVEEE</sequence>
<evidence type="ECO:0000313" key="14">
    <source>
        <dbReference type="EMBL" id="WCT78734.1"/>
    </source>
</evidence>
<feature type="transmembrane region" description="Helical" evidence="11">
    <location>
        <begin position="28"/>
        <end position="46"/>
    </location>
</feature>
<dbReference type="GO" id="GO:0005524">
    <property type="term" value="F:ATP binding"/>
    <property type="evidence" value="ECO:0007669"/>
    <property type="project" value="UniProtKB-KW"/>
</dbReference>
<dbReference type="InterPro" id="IPR004358">
    <property type="entry name" value="Sig_transdc_His_kin-like_C"/>
</dbReference>
<dbReference type="SMART" id="SM00387">
    <property type="entry name" value="HATPase_c"/>
    <property type="match status" value="1"/>
</dbReference>
<dbReference type="InterPro" id="IPR003660">
    <property type="entry name" value="HAMP_dom"/>
</dbReference>
<keyword evidence="5" id="KW-0808">Transferase</keyword>
<dbReference type="PROSITE" id="PS50885">
    <property type="entry name" value="HAMP"/>
    <property type="match status" value="1"/>
</dbReference>
<dbReference type="CDD" id="cd06225">
    <property type="entry name" value="HAMP"/>
    <property type="match status" value="1"/>
</dbReference>
<dbReference type="EMBL" id="CP117417">
    <property type="protein sequence ID" value="WCT78734.1"/>
    <property type="molecule type" value="Genomic_DNA"/>
</dbReference>
<dbReference type="Pfam" id="PF00512">
    <property type="entry name" value="HisKA"/>
    <property type="match status" value="1"/>
</dbReference>
<keyword evidence="7" id="KW-0418">Kinase</keyword>
<evidence type="ECO:0000256" key="2">
    <source>
        <dbReference type="ARBA" id="ARBA00004370"/>
    </source>
</evidence>
<keyword evidence="10 11" id="KW-0472">Membrane</keyword>
<evidence type="ECO:0000256" key="7">
    <source>
        <dbReference type="ARBA" id="ARBA00022777"/>
    </source>
</evidence>
<keyword evidence="8 11" id="KW-1133">Transmembrane helix</keyword>
<evidence type="ECO:0000256" key="5">
    <source>
        <dbReference type="ARBA" id="ARBA00022679"/>
    </source>
</evidence>
<dbReference type="PRINTS" id="PR00344">
    <property type="entry name" value="BCTRLSENSOR"/>
</dbReference>
<dbReference type="Proteomes" id="UP001218231">
    <property type="component" value="Chromosome"/>
</dbReference>
<dbReference type="SUPFAM" id="SSF47384">
    <property type="entry name" value="Homodimeric domain of signal transducing histidine kinase"/>
    <property type="match status" value="1"/>
</dbReference>
<organism evidence="14 15">
    <name type="scientific">Novosphingobium humi</name>
    <dbReference type="NCBI Taxonomy" id="2282397"/>
    <lineage>
        <taxon>Bacteria</taxon>
        <taxon>Pseudomonadati</taxon>
        <taxon>Pseudomonadota</taxon>
        <taxon>Alphaproteobacteria</taxon>
        <taxon>Sphingomonadales</taxon>
        <taxon>Sphingomonadaceae</taxon>
        <taxon>Novosphingobium</taxon>
    </lineage>
</organism>